<gene>
    <name evidence="3" type="ORF">SERLADRAFT_354988</name>
</gene>
<dbReference type="HOGENOM" id="CLU_007481_0_0_1"/>
<proteinExistence type="inferred from homology"/>
<dbReference type="Pfam" id="PF21072">
    <property type="entry name" value="EFR3"/>
    <property type="match status" value="1"/>
</dbReference>
<dbReference type="RefSeq" id="XP_007315943.1">
    <property type="nucleotide sequence ID" value="XM_007315881.1"/>
</dbReference>
<evidence type="ECO:0000256" key="1">
    <source>
        <dbReference type="ARBA" id="ARBA00010216"/>
    </source>
</evidence>
<dbReference type="Proteomes" id="UP000008064">
    <property type="component" value="Unassembled WGS sequence"/>
</dbReference>
<feature type="region of interest" description="Disordered" evidence="2">
    <location>
        <begin position="980"/>
        <end position="1004"/>
    </location>
</feature>
<evidence type="ECO:0008006" key="4">
    <source>
        <dbReference type="Google" id="ProtNLM"/>
    </source>
</evidence>
<organism>
    <name type="scientific">Serpula lacrymans var. lacrymans (strain S7.9)</name>
    <name type="common">Dry rot fungus</name>
    <dbReference type="NCBI Taxonomy" id="578457"/>
    <lineage>
        <taxon>Eukaryota</taxon>
        <taxon>Fungi</taxon>
        <taxon>Dikarya</taxon>
        <taxon>Basidiomycota</taxon>
        <taxon>Agaricomycotina</taxon>
        <taxon>Agaricomycetes</taxon>
        <taxon>Agaricomycetidae</taxon>
        <taxon>Boletales</taxon>
        <taxon>Coniophorineae</taxon>
        <taxon>Serpulaceae</taxon>
        <taxon>Serpula</taxon>
    </lineage>
</organism>
<dbReference type="AlphaFoldDB" id="F8NMB8"/>
<dbReference type="InterPro" id="IPR016024">
    <property type="entry name" value="ARM-type_fold"/>
</dbReference>
<evidence type="ECO:0000256" key="2">
    <source>
        <dbReference type="SAM" id="MobiDB-lite"/>
    </source>
</evidence>
<feature type="compositionally biased region" description="Low complexity" evidence="2">
    <location>
        <begin position="658"/>
        <end position="674"/>
    </location>
</feature>
<protein>
    <recommendedName>
        <fullName evidence="4">Protein EFR3</fullName>
    </recommendedName>
</protein>
<feature type="region of interest" description="Disordered" evidence="2">
    <location>
        <begin position="624"/>
        <end position="674"/>
    </location>
</feature>
<dbReference type="InterPro" id="IPR039786">
    <property type="entry name" value="EFR3"/>
</dbReference>
<dbReference type="GeneID" id="18809452"/>
<comment type="similarity">
    <text evidence="1">Belongs to the EFR3 family.</text>
</comment>
<dbReference type="EMBL" id="GL945431">
    <property type="protein sequence ID" value="EGO27852.1"/>
    <property type="molecule type" value="Genomic_DNA"/>
</dbReference>
<sequence length="1004" mass="109207">MHLFTPNHVHLIAACYPPSSSLLTAGPEYRPNAQEVSRLTYYAANRPGKINKLGSELEKRVRTECTKAQSGNVRVRALLLITLSIIRALTTECRRDISLLSPSIVACIRITVDALSSDLEVCARAASVFTAWCTYTDGHVIGSDATLTENYISILRKFSSQSIIEIKSVDHELTNRTRMVGLTALTGAVNSEALYSSSSQFKPQVTSIIHPLLFHLLNADLSTLDDRAKVIKENPSSPYLAEFRTRPPLERRAASIHLHVDGESGPSSGDVLESCLRAFSHLLQHSNGGQISHIMLAAFESLDALKGWERLEQCRWFAQKTCEWTQYQYRYAVPSQLVERLLSTQDLPVSTPQQSTLAAMVTTVFTSPVPLVNLSTSDIVSNLTTLVSRRVGVDPEDALLPALIECIASLGTHVYYSDQIQDLAGDLIGKIVAIETQGLSGRDRSRNDKSRGQAIRCLLAGLLGLMQAADNHEHVERSDEKEQSCAQDGSDLPRKTVGVPSQDPHTRISNRTRISPELWHDTLSLFCDRDYAVRNDYANAFISYLSNEVPKRGENTAIQRLTEGSHGHQASSINMLLFGDSTTRSLRAVHAYLYTLATASSLELVVSPSPSPVCSASGDGPVINILPTTPDTGSGLQLNGSDSRGSPPTSQVSERRSTATTARSRKASTTQRLLESTPSIISSSTCASLSDYALILHVMTVVQNQTPIRGLLTGLPMVLALHGATQIQDGADAGSVQRSKVIRELLTRVWLAIGQVWDCKELVDLAEKALSCMPEPSMLPSRTHVEADILSLREQVPFPPVEPDTIVTTSWQGVDAEEALSLIVSARATQEATGLDRQGLLRRFSAKWSAESALKDSVEPQTNNRAHLGEGISPLLRISPAFMAIDNLSLQSLTRSVRGVGVTDLREALEGRGNASNPALVRPPSVSTLDHTSFDLGANRLALTRSKSRGKRRAVTAGAGDVRDVLNKLGIGKQNGASLLKASFPPYRSDQRTSPRSPLPPYHT</sequence>
<dbReference type="PANTHER" id="PTHR47766:SF1">
    <property type="entry name" value="PROTEIN EFR3"/>
    <property type="match status" value="1"/>
</dbReference>
<dbReference type="GO" id="GO:0072659">
    <property type="term" value="P:protein localization to plasma membrane"/>
    <property type="evidence" value="ECO:0007669"/>
    <property type="project" value="InterPro"/>
</dbReference>
<dbReference type="PANTHER" id="PTHR47766">
    <property type="entry name" value="PROTEIN EFR3"/>
    <property type="match status" value="1"/>
</dbReference>
<feature type="region of interest" description="Disordered" evidence="2">
    <location>
        <begin position="472"/>
        <end position="508"/>
    </location>
</feature>
<name>F8NMB8_SERL9</name>
<feature type="compositionally biased region" description="Basic and acidic residues" evidence="2">
    <location>
        <begin position="472"/>
        <end position="483"/>
    </location>
</feature>
<dbReference type="KEGG" id="sla:SERLADRAFT_354988"/>
<dbReference type="OrthoDB" id="274691at2759"/>
<dbReference type="InterPro" id="IPR049150">
    <property type="entry name" value="EFR3_HEAT-like_rpt"/>
</dbReference>
<feature type="compositionally biased region" description="Polar residues" evidence="2">
    <location>
        <begin position="626"/>
        <end position="652"/>
    </location>
</feature>
<reference evidence="3" key="1">
    <citation type="submission" date="2011-04" db="EMBL/GenBank/DDBJ databases">
        <title>Evolution of plant cell wall degrading machinery underlies the functional diversity of forest fungi.</title>
        <authorList>
            <consortium name="US DOE Joint Genome Institute (JGI-PGF)"/>
            <person name="Eastwood D.C."/>
            <person name="Floudas D."/>
            <person name="Binder M."/>
            <person name="Majcherczyk A."/>
            <person name="Schneider P."/>
            <person name="Aerts A."/>
            <person name="Asiegbu F.O."/>
            <person name="Baker S.E."/>
            <person name="Barry K."/>
            <person name="Bendiksby M."/>
            <person name="Blumentritt M."/>
            <person name="Coutinho P.M."/>
            <person name="Cullen D."/>
            <person name="Cullen D."/>
            <person name="Gathman A."/>
            <person name="Goodell B."/>
            <person name="Henrissat B."/>
            <person name="Ihrmark K."/>
            <person name="Kauserud H."/>
            <person name="Kohler A."/>
            <person name="LaButti K."/>
            <person name="Lapidus A."/>
            <person name="Lavin J.L."/>
            <person name="Lee Y.-H."/>
            <person name="Lindquist E."/>
            <person name="Lilly W."/>
            <person name="Lucas S."/>
            <person name="Morin E."/>
            <person name="Murat C."/>
            <person name="Oguiza J.A."/>
            <person name="Park J."/>
            <person name="Pisabarro A.G."/>
            <person name="Riley R."/>
            <person name="Rosling A."/>
            <person name="Salamov A."/>
            <person name="Schmidt O."/>
            <person name="Schmutz J."/>
            <person name="Skrede I."/>
            <person name="Stenlid J."/>
            <person name="Wiebenga A."/>
            <person name="Xie X."/>
            <person name="Kues U."/>
            <person name="Hibbett D.S."/>
            <person name="Hoffmeister D."/>
            <person name="Hogberg N."/>
            <person name="Martin F."/>
            <person name="Grigoriev I.V."/>
            <person name="Watkinson S.C."/>
        </authorList>
    </citation>
    <scope>NUCLEOTIDE SEQUENCE</scope>
    <source>
        <strain evidence="3">S7.9</strain>
    </source>
</reference>
<dbReference type="SUPFAM" id="SSF48371">
    <property type="entry name" value="ARM repeat"/>
    <property type="match status" value="1"/>
</dbReference>
<evidence type="ECO:0000313" key="3">
    <source>
        <dbReference type="EMBL" id="EGO27852.1"/>
    </source>
</evidence>
<accession>F8NMB8</accession>